<dbReference type="Ensembl" id="ENSCSAVT00000007045.1">
    <property type="protein sequence ID" value="ENSCSAVP00000006955.1"/>
    <property type="gene ID" value="ENSCSAVG00000004163.1"/>
</dbReference>
<feature type="compositionally biased region" description="Basic and acidic residues" evidence="1">
    <location>
        <begin position="228"/>
        <end position="240"/>
    </location>
</feature>
<evidence type="ECO:0000313" key="3">
    <source>
        <dbReference type="Ensembl" id="ENSCSAVP00000006955.1"/>
    </source>
</evidence>
<dbReference type="eggNOG" id="ENOG502QV4W">
    <property type="taxonomic scope" value="Eukaryota"/>
</dbReference>
<protein>
    <recommendedName>
        <fullName evidence="2">HAUS augmin-like complex subunit 6 N-terminal domain-containing protein</fullName>
    </recommendedName>
</protein>
<reference evidence="3" key="3">
    <citation type="submission" date="2025-09" db="UniProtKB">
        <authorList>
            <consortium name="Ensembl"/>
        </authorList>
    </citation>
    <scope>IDENTIFICATION</scope>
</reference>
<dbReference type="GO" id="GO:0008017">
    <property type="term" value="F:microtubule binding"/>
    <property type="evidence" value="ECO:0007669"/>
    <property type="project" value="TreeGrafter"/>
</dbReference>
<reference evidence="4" key="1">
    <citation type="submission" date="2003-08" db="EMBL/GenBank/DDBJ databases">
        <authorList>
            <person name="Birren B."/>
            <person name="Nusbaum C."/>
            <person name="Abebe A."/>
            <person name="Abouelleil A."/>
            <person name="Adekoya E."/>
            <person name="Ait-zahra M."/>
            <person name="Allen N."/>
            <person name="Allen T."/>
            <person name="An P."/>
            <person name="Anderson M."/>
            <person name="Anderson S."/>
            <person name="Arachchi H."/>
            <person name="Armbruster J."/>
            <person name="Bachantsang P."/>
            <person name="Baldwin J."/>
            <person name="Barry A."/>
            <person name="Bayul T."/>
            <person name="Blitshsteyn B."/>
            <person name="Bloom T."/>
            <person name="Blye J."/>
            <person name="Boguslavskiy L."/>
            <person name="Borowsky M."/>
            <person name="Boukhgalter B."/>
            <person name="Brunache A."/>
            <person name="Butler J."/>
            <person name="Calixte N."/>
            <person name="Calvo S."/>
            <person name="Camarata J."/>
            <person name="Campo K."/>
            <person name="Chang J."/>
            <person name="Cheshatsang Y."/>
            <person name="Citroen M."/>
            <person name="Collymore A."/>
            <person name="Considine T."/>
            <person name="Cook A."/>
            <person name="Cooke P."/>
            <person name="Corum B."/>
            <person name="Cuomo C."/>
            <person name="David R."/>
            <person name="Dawoe T."/>
            <person name="Degray S."/>
            <person name="Dodge S."/>
            <person name="Dooley K."/>
            <person name="Dorje P."/>
            <person name="Dorjee K."/>
            <person name="Dorris L."/>
            <person name="Duffey N."/>
            <person name="Dupes A."/>
            <person name="Elkins T."/>
            <person name="Engels R."/>
            <person name="Erickson J."/>
            <person name="Farina A."/>
            <person name="Faro S."/>
            <person name="Ferreira P."/>
            <person name="Fischer H."/>
            <person name="Fitzgerald M."/>
            <person name="Foley K."/>
            <person name="Gage D."/>
            <person name="Galagan J."/>
            <person name="Gearin G."/>
            <person name="Gnerre S."/>
            <person name="Gnirke A."/>
            <person name="Goyette A."/>
            <person name="Graham J."/>
            <person name="Grandbois E."/>
            <person name="Gyaltsen K."/>
            <person name="Hafez N."/>
            <person name="Hagopian D."/>
            <person name="Hagos B."/>
            <person name="Hall J."/>
            <person name="Hatcher B."/>
            <person name="Heller A."/>
            <person name="Higgins H."/>
            <person name="Honan T."/>
            <person name="Horn A."/>
            <person name="Houde N."/>
            <person name="Hughes L."/>
            <person name="Hulme W."/>
            <person name="Husby E."/>
            <person name="Iliev I."/>
            <person name="Jaffe D."/>
            <person name="Jones C."/>
            <person name="Kamal M."/>
            <person name="Kamat A."/>
            <person name="Kamvysselis M."/>
            <person name="Karlsson E."/>
            <person name="Kells C."/>
            <person name="Kieu A."/>
            <person name="Kisner P."/>
            <person name="Kodira C."/>
            <person name="Kulbokas E."/>
            <person name="Labutti K."/>
            <person name="Lama D."/>
            <person name="Landers T."/>
            <person name="Leger J."/>
            <person name="Levine S."/>
            <person name="Lewis D."/>
            <person name="Lewis T."/>
            <person name="Lindblad-toh K."/>
            <person name="Liu X."/>
            <person name="Lokyitsang T."/>
            <person name="Lokyitsang Y."/>
            <person name="Lucien O."/>
            <person name="Lui A."/>
            <person name="Ma L.J."/>
            <person name="Mabbitt R."/>
            <person name="Macdonald J."/>
            <person name="Maclean C."/>
            <person name="Major J."/>
            <person name="Manning J."/>
            <person name="Marabella R."/>
            <person name="Maru K."/>
            <person name="Matthews C."/>
            <person name="Mauceli E."/>
            <person name="Mccarthy M."/>
            <person name="Mcdonough S."/>
            <person name="Mcghee T."/>
            <person name="Meldrim J."/>
            <person name="Meneus L."/>
            <person name="Mesirov J."/>
            <person name="Mihalev A."/>
            <person name="Mihova T."/>
            <person name="Mikkelsen T."/>
            <person name="Mlenga V."/>
            <person name="Moru K."/>
            <person name="Mozes J."/>
            <person name="Mulrain L."/>
            <person name="Munson G."/>
            <person name="Naylor J."/>
            <person name="Newes C."/>
            <person name="Nguyen C."/>
            <person name="Nguyen N."/>
            <person name="Nguyen T."/>
            <person name="Nicol R."/>
            <person name="Nielsen C."/>
            <person name="Nizzari M."/>
            <person name="Norbu C."/>
            <person name="Norbu N."/>
            <person name="O'donnell P."/>
            <person name="Okoawo O."/>
            <person name="O'leary S."/>
            <person name="Omotosho B."/>
            <person name="O'neill K."/>
            <person name="Osman S."/>
            <person name="Parker S."/>
            <person name="Perrin D."/>
            <person name="Phunkhang P."/>
            <person name="Piqani B."/>
            <person name="Purcell S."/>
            <person name="Rachupka T."/>
            <person name="Ramasamy U."/>
            <person name="Rameau R."/>
            <person name="Ray V."/>
            <person name="Raymond C."/>
            <person name="Retta R."/>
            <person name="Richardson S."/>
            <person name="Rise C."/>
            <person name="Rodriguez J."/>
            <person name="Rogers J."/>
            <person name="Rogov P."/>
            <person name="Rutman M."/>
            <person name="Schupbach R."/>
            <person name="Seaman C."/>
            <person name="Settipalli S."/>
            <person name="Sharpe T."/>
            <person name="Sheridan J."/>
            <person name="Sherpa N."/>
            <person name="Shi J."/>
            <person name="Smirnov S."/>
            <person name="Smith C."/>
            <person name="Sougnez C."/>
            <person name="Spencer B."/>
            <person name="Stalker J."/>
            <person name="Stange-thomann N."/>
            <person name="Stavropoulos S."/>
            <person name="Stetson K."/>
            <person name="Stone C."/>
            <person name="Stone S."/>
            <person name="Stubbs M."/>
            <person name="Talamas J."/>
            <person name="Tchuinga P."/>
            <person name="Tenzing P."/>
            <person name="Tesfaye S."/>
            <person name="Theodore J."/>
            <person name="Thoulutsang Y."/>
            <person name="Topham K."/>
            <person name="Towey S."/>
            <person name="Tsamla T."/>
            <person name="Tsomo N."/>
            <person name="Vallee D."/>
            <person name="Vassiliev H."/>
            <person name="Venkataraman V."/>
            <person name="Vinson J."/>
            <person name="Vo A."/>
            <person name="Wade C."/>
            <person name="Wang S."/>
            <person name="Wangchuk T."/>
            <person name="Wangdi T."/>
            <person name="Whittaker C."/>
            <person name="Wilkinson J."/>
            <person name="Wu Y."/>
            <person name="Wyman D."/>
            <person name="Yadav S."/>
            <person name="Yang S."/>
            <person name="Yang X."/>
            <person name="Yeager S."/>
            <person name="Yee E."/>
            <person name="Young G."/>
            <person name="Zainoun J."/>
            <person name="Zembeck L."/>
            <person name="Zimmer A."/>
            <person name="Zody M."/>
            <person name="Lander E."/>
        </authorList>
    </citation>
    <scope>NUCLEOTIDE SEQUENCE [LARGE SCALE GENOMIC DNA]</scope>
</reference>
<name>H2YNP8_CIOSA</name>
<dbReference type="InterPro" id="IPR028163">
    <property type="entry name" value="HAUS_6_N"/>
</dbReference>
<feature type="region of interest" description="Disordered" evidence="1">
    <location>
        <begin position="211"/>
        <end position="240"/>
    </location>
</feature>
<dbReference type="Pfam" id="PF14661">
    <property type="entry name" value="HAUS6_N"/>
    <property type="match status" value="1"/>
</dbReference>
<keyword evidence="4" id="KW-1185">Reference proteome</keyword>
<feature type="region of interest" description="Disordered" evidence="1">
    <location>
        <begin position="470"/>
        <end position="504"/>
    </location>
</feature>
<evidence type="ECO:0000313" key="4">
    <source>
        <dbReference type="Proteomes" id="UP000007875"/>
    </source>
</evidence>
<feature type="domain" description="HAUS augmin-like complex subunit 6 N-terminal" evidence="2">
    <location>
        <begin position="21"/>
        <end position="258"/>
    </location>
</feature>
<evidence type="ECO:0000259" key="2">
    <source>
        <dbReference type="Pfam" id="PF14661"/>
    </source>
</evidence>
<dbReference type="PANTHER" id="PTHR16151:SF2">
    <property type="entry name" value="HAUS AUGMIN-LIKE COMPLEX SUBUNIT 6"/>
    <property type="match status" value="1"/>
</dbReference>
<dbReference type="InterPro" id="IPR026797">
    <property type="entry name" value="HAUS_6"/>
</dbReference>
<feature type="compositionally biased region" description="Low complexity" evidence="1">
    <location>
        <begin position="475"/>
        <end position="485"/>
    </location>
</feature>
<dbReference type="GO" id="GO:0051225">
    <property type="term" value="P:spindle assembly"/>
    <property type="evidence" value="ECO:0007669"/>
    <property type="project" value="InterPro"/>
</dbReference>
<organism evidence="3 4">
    <name type="scientific">Ciona savignyi</name>
    <name type="common">Pacific transparent sea squirt</name>
    <dbReference type="NCBI Taxonomy" id="51511"/>
    <lineage>
        <taxon>Eukaryota</taxon>
        <taxon>Metazoa</taxon>
        <taxon>Chordata</taxon>
        <taxon>Tunicata</taxon>
        <taxon>Ascidiacea</taxon>
        <taxon>Phlebobranchia</taxon>
        <taxon>Cionidae</taxon>
        <taxon>Ciona</taxon>
    </lineage>
</organism>
<dbReference type="OMA" id="QEFRDCW"/>
<dbReference type="HOGENOM" id="CLU_030771_0_0_1"/>
<dbReference type="InParanoid" id="H2YNP8"/>
<dbReference type="STRING" id="51511.ENSCSAVP00000006955"/>
<dbReference type="PANTHER" id="PTHR16151">
    <property type="entry name" value="HAUS AUGMIN-LIKE COMPLEX SUBUNIT 6"/>
    <property type="match status" value="1"/>
</dbReference>
<dbReference type="GO" id="GO:1990498">
    <property type="term" value="C:mitotic spindle microtubule"/>
    <property type="evidence" value="ECO:0007669"/>
    <property type="project" value="TreeGrafter"/>
</dbReference>
<dbReference type="Proteomes" id="UP000007875">
    <property type="component" value="Unassembled WGS sequence"/>
</dbReference>
<dbReference type="GeneTree" id="ENSGT00390000008250"/>
<accession>H2YNP8</accession>
<sequence>MQAAASHSSRDSRFSQVKRRIMLNLLALGFDSQHLENKYSCRLDDHMFDKPNKRAFEVVFHFLFCQLDRPQAEQLFRLCFPGTDKQSTQEFRKRTYTWLKRIAEENVHSGLSKFSPTLFMSPGGKDFIYLVFAFTQFVLLKLCQAKLPSSHALHRPILAKNRRLASVQQTSLQALASKCHKEHVRDLQLIDKTDRDIHLHFQEQQNSYHKLQREKSSLMQKRTKDKRKLMSESKKQEELEHHCRETKSKCKQVRGMWSKLTNTVAETRPHSEVLSSVYNERNLKLEADKLKLNIPSRLVNEYQEEMYQAVGSSLYQFGKVNLQSIVSVCNFSFMLLGDNLRKFGIPNFESQIPFVKIQSGLHKEELLKIYDIRSEIICLNDSATRNIEQMEAILDEKYKFKLSTFNVLNTTESGELSYALNNDTSTMSNQTILLDTSDESGNSLPLKYLLLAGHDVSSFLSHYVFEPEEQLPQNTTPNVTTHTATQLKPKQTKARSKNKPFSSK</sequence>
<evidence type="ECO:0000256" key="1">
    <source>
        <dbReference type="SAM" id="MobiDB-lite"/>
    </source>
</evidence>
<dbReference type="AlphaFoldDB" id="H2YNP8"/>
<dbReference type="GO" id="GO:0070652">
    <property type="term" value="C:HAUS complex"/>
    <property type="evidence" value="ECO:0007669"/>
    <property type="project" value="InterPro"/>
</dbReference>
<proteinExistence type="predicted"/>
<reference evidence="3" key="2">
    <citation type="submission" date="2025-08" db="UniProtKB">
        <authorList>
            <consortium name="Ensembl"/>
        </authorList>
    </citation>
    <scope>IDENTIFICATION</scope>
</reference>